<organism evidence="2 3">
    <name type="scientific">Xylaria grammica</name>
    <dbReference type="NCBI Taxonomy" id="363999"/>
    <lineage>
        <taxon>Eukaryota</taxon>
        <taxon>Fungi</taxon>
        <taxon>Dikarya</taxon>
        <taxon>Ascomycota</taxon>
        <taxon>Pezizomycotina</taxon>
        <taxon>Sordariomycetes</taxon>
        <taxon>Xylariomycetidae</taxon>
        <taxon>Xylariales</taxon>
        <taxon>Xylariaceae</taxon>
        <taxon>Xylaria</taxon>
    </lineage>
</organism>
<dbReference type="PANTHER" id="PTHR38887">
    <property type="entry name" value="CHROMOSOME 21, WHOLE GENOME SHOTGUN SEQUENCE"/>
    <property type="match status" value="1"/>
</dbReference>
<dbReference type="PANTHER" id="PTHR38887:SF1">
    <property type="entry name" value="RAS MODIFICATION PROTEIN ERF4"/>
    <property type="match status" value="1"/>
</dbReference>
<dbReference type="EMBL" id="RYZI01000034">
    <property type="protein sequence ID" value="RWA13125.1"/>
    <property type="molecule type" value="Genomic_DNA"/>
</dbReference>
<evidence type="ECO:0000313" key="2">
    <source>
        <dbReference type="EMBL" id="RWA13125.1"/>
    </source>
</evidence>
<evidence type="ECO:0000256" key="1">
    <source>
        <dbReference type="SAM" id="MobiDB-lite"/>
    </source>
</evidence>
<gene>
    <name evidence="2" type="ORF">EKO27_g1990</name>
</gene>
<protein>
    <submittedName>
        <fullName evidence="2">Uncharacterized protein</fullName>
    </submittedName>
</protein>
<accession>A0A439DFG4</accession>
<feature type="compositionally biased region" description="Basic and acidic residues" evidence="1">
    <location>
        <begin position="367"/>
        <end position="388"/>
    </location>
</feature>
<evidence type="ECO:0000313" key="3">
    <source>
        <dbReference type="Proteomes" id="UP000286045"/>
    </source>
</evidence>
<proteinExistence type="predicted"/>
<feature type="region of interest" description="Disordered" evidence="1">
    <location>
        <begin position="318"/>
        <end position="345"/>
    </location>
</feature>
<keyword evidence="3" id="KW-1185">Reference proteome</keyword>
<reference evidence="2 3" key="1">
    <citation type="submission" date="2018-12" db="EMBL/GenBank/DDBJ databases">
        <title>Draft genome sequence of Xylaria grammica IHI A82.</title>
        <authorList>
            <person name="Buettner E."/>
            <person name="Kellner H."/>
        </authorList>
    </citation>
    <scope>NUCLEOTIDE SEQUENCE [LARGE SCALE GENOMIC DNA]</scope>
    <source>
        <strain evidence="2 3">IHI A82</strain>
    </source>
</reference>
<dbReference type="STRING" id="363999.A0A439DFG4"/>
<dbReference type="AlphaFoldDB" id="A0A439DFG4"/>
<feature type="compositionally biased region" description="Basic residues" evidence="1">
    <location>
        <begin position="318"/>
        <end position="333"/>
    </location>
</feature>
<sequence>MPSKELLGDAIRTLTKKASRSLMSKKGQSNNHEDDLENQQAPKQGLLHPDTIDPEHPLVRRVSSTIVSNDRDVSTGPQKGPSTDGDDKELTPTTTSDSVVQVTESHILDLATASFPPVPEDTDFLSLPKPVLIPRLDPGSVIPFARTWAPELTDHAVAKDDFVAFIDSLNIVITPNVAFRVLQVAGFAVGLVPYDIAEGVGGALEGIAIIGTAAMNYKRTKDYLSLMNEKYFHPRKLHVKIVGTKRLKKLFELDKKDPCLAPLTEDTLELTSQERCLRYLSQYSCELSFDVPAPSPATTTLAKITAWEIKHKVRKADKAARSGRKRTWKRYQKGKNPQSRWDSRGERARVKSLDWILVQNLEDWETRKADKKARKEEGKPKKGWERKTSAWRKLL</sequence>
<comment type="caution">
    <text evidence="2">The sequence shown here is derived from an EMBL/GenBank/DDBJ whole genome shotgun (WGS) entry which is preliminary data.</text>
</comment>
<feature type="region of interest" description="Disordered" evidence="1">
    <location>
        <begin position="367"/>
        <end position="395"/>
    </location>
</feature>
<name>A0A439DFG4_9PEZI</name>
<dbReference type="Proteomes" id="UP000286045">
    <property type="component" value="Unassembled WGS sequence"/>
</dbReference>
<feature type="region of interest" description="Disordered" evidence="1">
    <location>
        <begin position="1"/>
        <end position="98"/>
    </location>
</feature>
<dbReference type="InterPro" id="IPR053221">
    <property type="entry name" value="Burnettramic_acid_biosynth"/>
</dbReference>